<keyword evidence="5" id="KW-1003">Cell membrane</keyword>
<dbReference type="PANTHER" id="PTHR43701">
    <property type="entry name" value="MEMBRANE TRANSPORTER PROTEIN MJ0441-RELATED"/>
    <property type="match status" value="1"/>
</dbReference>
<dbReference type="EMBL" id="DQVM01000010">
    <property type="protein sequence ID" value="HIQ29013.1"/>
    <property type="molecule type" value="Genomic_DNA"/>
</dbReference>
<keyword evidence="4 5" id="KW-0472">Membrane</keyword>
<name>A0A833A2M9_CALS0</name>
<evidence type="ECO:0000256" key="3">
    <source>
        <dbReference type="ARBA" id="ARBA00022989"/>
    </source>
</evidence>
<reference evidence="6" key="1">
    <citation type="journal article" date="2020" name="ISME J.">
        <title>Gammaproteobacteria mediating utilization of methyl-, sulfur- and petroleum organic compounds in deep ocean hydrothermal plumes.</title>
        <authorList>
            <person name="Zhou Z."/>
            <person name="Liu Y."/>
            <person name="Pan J."/>
            <person name="Cron B.R."/>
            <person name="Toner B.M."/>
            <person name="Anantharaman K."/>
            <person name="Breier J.A."/>
            <person name="Dick G.J."/>
            <person name="Li M."/>
        </authorList>
    </citation>
    <scope>NUCLEOTIDE SEQUENCE</scope>
    <source>
        <strain evidence="6">SZUA-1515</strain>
    </source>
</reference>
<accession>A0A833A2M9</accession>
<dbReference type="InterPro" id="IPR002781">
    <property type="entry name" value="TM_pro_TauE-like"/>
</dbReference>
<feature type="transmembrane region" description="Helical" evidence="5">
    <location>
        <begin position="209"/>
        <end position="229"/>
    </location>
</feature>
<comment type="caution">
    <text evidence="6">The sequence shown here is derived from an EMBL/GenBank/DDBJ whole genome shotgun (WGS) entry which is preliminary data.</text>
</comment>
<proteinExistence type="inferred from homology"/>
<comment type="similarity">
    <text evidence="5">Belongs to the 4-toluene sulfonate uptake permease (TSUP) (TC 2.A.102) family.</text>
</comment>
<evidence type="ECO:0000256" key="1">
    <source>
        <dbReference type="ARBA" id="ARBA00004141"/>
    </source>
</evidence>
<gene>
    <name evidence="6" type="ORF">EYH45_00440</name>
</gene>
<feature type="transmembrane region" description="Helical" evidence="5">
    <location>
        <begin position="102"/>
        <end position="120"/>
    </location>
</feature>
<feature type="transmembrane region" description="Helical" evidence="5">
    <location>
        <begin position="181"/>
        <end position="202"/>
    </location>
</feature>
<keyword evidence="2 5" id="KW-0812">Transmembrane</keyword>
<feature type="transmembrane region" description="Helical" evidence="5">
    <location>
        <begin position="151"/>
        <end position="175"/>
    </location>
</feature>
<evidence type="ECO:0000256" key="2">
    <source>
        <dbReference type="ARBA" id="ARBA00022692"/>
    </source>
</evidence>
<keyword evidence="3 5" id="KW-1133">Transmembrane helix</keyword>
<evidence type="ECO:0000256" key="4">
    <source>
        <dbReference type="ARBA" id="ARBA00023136"/>
    </source>
</evidence>
<evidence type="ECO:0000256" key="5">
    <source>
        <dbReference type="RuleBase" id="RU363041"/>
    </source>
</evidence>
<protein>
    <recommendedName>
        <fullName evidence="5">Probable membrane transporter protein</fullName>
    </recommendedName>
</protein>
<sequence length="259" mass="27291">MLDSVFMVVFLFVLALLSSTLGTLIGAGGGFILTPLLVLLGFSPVEAVGTGLVMVLTSSVSASFVFHRQGRLSLKHGVILGMLTLPGAFVGSWVLTMLDVQLFKVVFGLSLALISAYMIVKRRNDAADEMVYKSPSVLFQNNYRSLVIPPVAGFVAAMFGIGGGILMAPALIYLADIPTHIATATSKFIALFSSFFALSMLLSYGLLNMVLLPTIAAAGLIGGQIGAVVSKHVKARMIKTIIAAAILTVSINILVRTLL</sequence>
<organism evidence="6 7">
    <name type="scientific">Caldiarchaeum subterraneum</name>
    <dbReference type="NCBI Taxonomy" id="311458"/>
    <lineage>
        <taxon>Archaea</taxon>
        <taxon>Nitrososphaerota</taxon>
        <taxon>Candidatus Caldarchaeales</taxon>
        <taxon>Candidatus Caldarchaeaceae</taxon>
        <taxon>Candidatus Caldarchaeum</taxon>
    </lineage>
</organism>
<comment type="subcellular location">
    <subcellularLocation>
        <location evidence="5">Cell membrane</location>
        <topology evidence="5">Multi-pass membrane protein</topology>
    </subcellularLocation>
    <subcellularLocation>
        <location evidence="1">Membrane</location>
        <topology evidence="1">Multi-pass membrane protein</topology>
    </subcellularLocation>
</comment>
<dbReference type="InterPro" id="IPR051598">
    <property type="entry name" value="TSUP/Inactive_protease-like"/>
</dbReference>
<dbReference type="Proteomes" id="UP000608579">
    <property type="component" value="Unassembled WGS sequence"/>
</dbReference>
<feature type="transmembrane region" description="Helical" evidence="5">
    <location>
        <begin position="235"/>
        <end position="255"/>
    </location>
</feature>
<evidence type="ECO:0000313" key="6">
    <source>
        <dbReference type="EMBL" id="HIQ29013.1"/>
    </source>
</evidence>
<feature type="transmembrane region" description="Helical" evidence="5">
    <location>
        <begin position="77"/>
        <end position="96"/>
    </location>
</feature>
<dbReference type="GO" id="GO:0005886">
    <property type="term" value="C:plasma membrane"/>
    <property type="evidence" value="ECO:0007669"/>
    <property type="project" value="UniProtKB-SubCell"/>
</dbReference>
<dbReference type="AlphaFoldDB" id="A0A833A2M9"/>
<evidence type="ECO:0000313" key="7">
    <source>
        <dbReference type="Proteomes" id="UP000608579"/>
    </source>
</evidence>
<dbReference type="Pfam" id="PF01925">
    <property type="entry name" value="TauE"/>
    <property type="match status" value="1"/>
</dbReference>
<dbReference type="PANTHER" id="PTHR43701:SF5">
    <property type="entry name" value="MEMBRANE TRANSPORTER PROTEIN-RELATED"/>
    <property type="match status" value="1"/>
</dbReference>